<feature type="domain" description="OLD protein-like TOPRIM" evidence="2">
    <location>
        <begin position="461"/>
        <end position="526"/>
    </location>
</feature>
<dbReference type="Pfam" id="PF13175">
    <property type="entry name" value="AAA_15"/>
    <property type="match status" value="1"/>
</dbReference>
<name>A0ABV9YVR7_9HYPH</name>
<dbReference type="RefSeq" id="WP_114957363.1">
    <property type="nucleotide sequence ID" value="NZ_JBHSJF010000002.1"/>
</dbReference>
<sequence>MQIGAVTIENFRSIQNLRLELMSHSVVLGSNNAGKSTVLKAIDLFFESAPRLTIADHYFSNSNLSIVITIEFRRFTPAERDEFAGAVINDVMTVSRELSATDRDSGLYSVTALVNPAFDEFRNESNGTRKRGIYGRIREDFGLPSHQTADDMTAALIDWERNNPGTLEPRRMRGFFGATNVANGKLKKRTLVRLIPAVRETASEFQDPKRSPVLGLLSDIANQVFQNRRELAEFVDRAREEARVLTDPEGIPQLQNISDDLTRSIHRFYSDTSLEAEWIAAEPLQIVFPTPKVVISHRGARVSVEYVGHGLQRAVLFAIVQFLAERQSSSTERSSEQYSEPLSDIILMIEEPEIYQHPLKQKQIYDAFKEICSSFDPGTGIRIQIIYTTHSEKLISMGEFDSIRIIRKDVAGESYLTRCTSLSLQECSRLMATAANKPNPMPPTTLAAKLHIFTRDVSEGFFAEKVVLVEGGTDKAILEGAYKSMDRNPAAEGISIIAMSGKTTIDKPFLIFSQLGIPTYAVFDNDANKSGRKQHRDSNVLLQRLGGVQEPEDFPEGVFDRFAVIPGDLERYLSTVLGNAHDELMGGVCEEFELGYDDLRKTPQAVSALLVSATARNFHFQHLTDIIEAVDRLN</sequence>
<dbReference type="GO" id="GO:0004519">
    <property type="term" value="F:endonuclease activity"/>
    <property type="evidence" value="ECO:0007669"/>
    <property type="project" value="UniProtKB-KW"/>
</dbReference>
<keyword evidence="3" id="KW-0540">Nuclease</keyword>
<accession>A0ABV9YVR7</accession>
<keyword evidence="3" id="KW-0255">Endonuclease</keyword>
<evidence type="ECO:0000313" key="4">
    <source>
        <dbReference type="Proteomes" id="UP001595796"/>
    </source>
</evidence>
<dbReference type="InterPro" id="IPR027417">
    <property type="entry name" value="P-loop_NTPase"/>
</dbReference>
<keyword evidence="3" id="KW-0378">Hydrolase</keyword>
<dbReference type="CDD" id="cd01026">
    <property type="entry name" value="TOPRIM_OLD"/>
    <property type="match status" value="1"/>
</dbReference>
<evidence type="ECO:0000259" key="1">
    <source>
        <dbReference type="Pfam" id="PF13175"/>
    </source>
</evidence>
<keyword evidence="4" id="KW-1185">Reference proteome</keyword>
<protein>
    <submittedName>
        <fullName evidence="3">ATP-dependent endonuclease</fullName>
    </submittedName>
</protein>
<dbReference type="SUPFAM" id="SSF52540">
    <property type="entry name" value="P-loop containing nucleoside triphosphate hydrolases"/>
    <property type="match status" value="1"/>
</dbReference>
<dbReference type="InterPro" id="IPR051396">
    <property type="entry name" value="Bact_Antivir_Def_Nuclease"/>
</dbReference>
<evidence type="ECO:0000313" key="3">
    <source>
        <dbReference type="EMBL" id="MFC5066953.1"/>
    </source>
</evidence>
<dbReference type="Proteomes" id="UP001595796">
    <property type="component" value="Unassembled WGS sequence"/>
</dbReference>
<dbReference type="Gene3D" id="3.40.50.300">
    <property type="entry name" value="P-loop containing nucleotide triphosphate hydrolases"/>
    <property type="match status" value="1"/>
</dbReference>
<comment type="caution">
    <text evidence="3">The sequence shown here is derived from an EMBL/GenBank/DDBJ whole genome shotgun (WGS) entry which is preliminary data.</text>
</comment>
<dbReference type="PANTHER" id="PTHR43581:SF4">
    <property type="entry name" value="ATP_GTP PHOSPHATASE"/>
    <property type="match status" value="1"/>
</dbReference>
<gene>
    <name evidence="3" type="ORF">ACFPFW_02875</name>
</gene>
<dbReference type="EMBL" id="JBHSJF010000002">
    <property type="protein sequence ID" value="MFC5066953.1"/>
    <property type="molecule type" value="Genomic_DNA"/>
</dbReference>
<dbReference type="InterPro" id="IPR034139">
    <property type="entry name" value="TOPRIM_OLD"/>
</dbReference>
<evidence type="ECO:0000259" key="2">
    <source>
        <dbReference type="Pfam" id="PF20469"/>
    </source>
</evidence>
<dbReference type="Pfam" id="PF20469">
    <property type="entry name" value="OLD-like_TOPRIM"/>
    <property type="match status" value="1"/>
</dbReference>
<feature type="domain" description="Endonuclease GajA/Old nuclease/RecF-like AAA" evidence="1">
    <location>
        <begin position="1"/>
        <end position="395"/>
    </location>
</feature>
<organism evidence="3 4">
    <name type="scientific">Flaviflagellibacter deserti</name>
    <dbReference type="NCBI Taxonomy" id="2267266"/>
    <lineage>
        <taxon>Bacteria</taxon>
        <taxon>Pseudomonadati</taxon>
        <taxon>Pseudomonadota</taxon>
        <taxon>Alphaproteobacteria</taxon>
        <taxon>Hyphomicrobiales</taxon>
        <taxon>Flaviflagellibacter</taxon>
    </lineage>
</organism>
<dbReference type="InterPro" id="IPR041685">
    <property type="entry name" value="AAA_GajA/Old/RecF-like"/>
</dbReference>
<proteinExistence type="predicted"/>
<dbReference type="PANTHER" id="PTHR43581">
    <property type="entry name" value="ATP/GTP PHOSPHATASE"/>
    <property type="match status" value="1"/>
</dbReference>
<reference evidence="4" key="1">
    <citation type="journal article" date="2019" name="Int. J. Syst. Evol. Microbiol.">
        <title>The Global Catalogue of Microorganisms (GCM) 10K type strain sequencing project: providing services to taxonomists for standard genome sequencing and annotation.</title>
        <authorList>
            <consortium name="The Broad Institute Genomics Platform"/>
            <consortium name="The Broad Institute Genome Sequencing Center for Infectious Disease"/>
            <person name="Wu L."/>
            <person name="Ma J."/>
        </authorList>
    </citation>
    <scope>NUCLEOTIDE SEQUENCE [LARGE SCALE GENOMIC DNA]</scope>
    <source>
        <strain evidence="4">CGMCC 1.16444</strain>
    </source>
</reference>